<evidence type="ECO:0000256" key="2">
    <source>
        <dbReference type="SAM" id="Phobius"/>
    </source>
</evidence>
<keyword evidence="2" id="KW-0472">Membrane</keyword>
<dbReference type="Proteomes" id="UP001501295">
    <property type="component" value="Unassembled WGS sequence"/>
</dbReference>
<evidence type="ECO:0000313" key="4">
    <source>
        <dbReference type="Proteomes" id="UP001501295"/>
    </source>
</evidence>
<sequence>MSTPSENDPALARFRRGASTPAGPVGPPPPLQGDRSAPPPVVPLASPVVPPAPPVVLPAPPSIQPLFADVLGSGAGQPSGVPLYDEPDYDWAPDEPDPGRTSGIVGFVIGIFIGVVGLVVGILSVRSSRRDGRVGGWGIAAIVVSLASMAVVAGVSVSYARYEISLANQCSVVGPGSYLTQSGTQVTCR</sequence>
<dbReference type="EMBL" id="BAABLM010000003">
    <property type="protein sequence ID" value="GAA4675493.1"/>
    <property type="molecule type" value="Genomic_DNA"/>
</dbReference>
<protein>
    <recommendedName>
        <fullName evidence="5">DUF4190 domain-containing protein</fullName>
    </recommendedName>
</protein>
<name>A0ABP8VXH9_9MICO</name>
<keyword evidence="2" id="KW-1133">Transmembrane helix</keyword>
<evidence type="ECO:0000256" key="1">
    <source>
        <dbReference type="SAM" id="MobiDB-lite"/>
    </source>
</evidence>
<dbReference type="RefSeq" id="WP_345375711.1">
    <property type="nucleotide sequence ID" value="NZ_BAABLM010000003.1"/>
</dbReference>
<feature type="compositionally biased region" description="Pro residues" evidence="1">
    <location>
        <begin position="24"/>
        <end position="45"/>
    </location>
</feature>
<reference evidence="4" key="1">
    <citation type="journal article" date="2019" name="Int. J. Syst. Evol. Microbiol.">
        <title>The Global Catalogue of Microorganisms (GCM) 10K type strain sequencing project: providing services to taxonomists for standard genome sequencing and annotation.</title>
        <authorList>
            <consortium name="The Broad Institute Genomics Platform"/>
            <consortium name="The Broad Institute Genome Sequencing Center for Infectious Disease"/>
            <person name="Wu L."/>
            <person name="Ma J."/>
        </authorList>
    </citation>
    <scope>NUCLEOTIDE SEQUENCE [LARGE SCALE GENOMIC DNA]</scope>
    <source>
        <strain evidence="4">JCM 18956</strain>
    </source>
</reference>
<keyword evidence="2" id="KW-0812">Transmembrane</keyword>
<keyword evidence="4" id="KW-1185">Reference proteome</keyword>
<accession>A0ABP8VXH9</accession>
<comment type="caution">
    <text evidence="3">The sequence shown here is derived from an EMBL/GenBank/DDBJ whole genome shotgun (WGS) entry which is preliminary data.</text>
</comment>
<gene>
    <name evidence="3" type="ORF">GCM10025780_20070</name>
</gene>
<feature type="transmembrane region" description="Helical" evidence="2">
    <location>
        <begin position="137"/>
        <end position="160"/>
    </location>
</feature>
<organism evidence="3 4">
    <name type="scientific">Frondihabitans cladoniiphilus</name>
    <dbReference type="NCBI Taxonomy" id="715785"/>
    <lineage>
        <taxon>Bacteria</taxon>
        <taxon>Bacillati</taxon>
        <taxon>Actinomycetota</taxon>
        <taxon>Actinomycetes</taxon>
        <taxon>Micrococcales</taxon>
        <taxon>Microbacteriaceae</taxon>
        <taxon>Frondihabitans</taxon>
    </lineage>
</organism>
<evidence type="ECO:0008006" key="5">
    <source>
        <dbReference type="Google" id="ProtNLM"/>
    </source>
</evidence>
<proteinExistence type="predicted"/>
<evidence type="ECO:0000313" key="3">
    <source>
        <dbReference type="EMBL" id="GAA4675493.1"/>
    </source>
</evidence>
<feature type="transmembrane region" description="Helical" evidence="2">
    <location>
        <begin position="104"/>
        <end position="125"/>
    </location>
</feature>
<feature type="region of interest" description="Disordered" evidence="1">
    <location>
        <begin position="1"/>
        <end position="45"/>
    </location>
</feature>